<dbReference type="AlphaFoldDB" id="A0A941EL33"/>
<dbReference type="Proteomes" id="UP000675781">
    <property type="component" value="Unassembled WGS sequence"/>
</dbReference>
<dbReference type="InterPro" id="IPR029030">
    <property type="entry name" value="Caspase-like_dom_sf"/>
</dbReference>
<proteinExistence type="inferred from homology"/>
<dbReference type="Gene3D" id="1.10.560.10">
    <property type="entry name" value="GroEL-like equatorial domain"/>
    <property type="match status" value="1"/>
</dbReference>
<dbReference type="Gene3D" id="3.40.50.1460">
    <property type="match status" value="1"/>
</dbReference>
<dbReference type="InterPro" id="IPR011600">
    <property type="entry name" value="Pept_C14_caspase"/>
</dbReference>
<evidence type="ECO:0000256" key="1">
    <source>
        <dbReference type="ARBA" id="ARBA00006607"/>
    </source>
</evidence>
<dbReference type="InterPro" id="IPR002423">
    <property type="entry name" value="Cpn60/GroEL/TCP-1"/>
</dbReference>
<sequence>MTTVRLPDPHRSRAVLIGASQYEERELTGIAAISNNLTDLAAVLTDPDRGGLRPEVCTVIADPKSPQDLGVALTDLAQEAEDVLIVYYAGHGLIAQPGSLYLAVERSSLRYVEDTAFGFDRMRRIIHGSRAKTRILILDCCFAGRAVAAMGDASAVLGGLVEIEGTYTMASSPANAPSIAPPGARNTAFSGTLISILRDGVPGGSELVALREVFGELRHRQQAAGHPEPQQKNSGLAQNLALCRNAAARHRPRTSSPLDATLDGVNALARHIVPALGPGGTQHLIPIEGGGFWQESDPRVVAARFQPAEPAQAVGCALIRDLIGNVAERSGDGITTAVALAQAFIRGAHARLADGADLDVVLRTFDYCAIAAVQGLDHFAVPVETMEQVLQVTVLAADGDRQIAEILSNGMDRTGLFGKVVLEQGPSPGLELDVVNGTSFDAGLVDPELFTDDDRSEAVLENPRVLLVDGTLLDAEPVRRFLLDLGSRRDAVLVVARDVADDLVRFMAIEKLRGRIQVAAVRLNDAARVSADEVLRDLAAISGGGVLRPEELGELSAETWFGQARKAIVTRSTTILAALPAQADGVTARYWALQEELDHSASDRVFETVRRLEAGIAIVKIGPGPDRQARMRRAGNGLRVARQALDYGLVRGGANVLAGLGRTLSEPTPAEQHDRILMQLYADALAQPLRQLAHSSGLEAGSLVDQLSSRGPDIGLDVERNAFYDLRSGDLVVPPRDQVSFQKGPSQLIVDSFWVVRTALIAANSTALRFLTSASGLPGATDEGR</sequence>
<dbReference type="GO" id="GO:0140662">
    <property type="term" value="F:ATP-dependent protein folding chaperone"/>
    <property type="evidence" value="ECO:0007669"/>
    <property type="project" value="InterPro"/>
</dbReference>
<organism evidence="6 7">
    <name type="scientific">Actinospica durhamensis</name>
    <dbReference type="NCBI Taxonomy" id="1508375"/>
    <lineage>
        <taxon>Bacteria</taxon>
        <taxon>Bacillati</taxon>
        <taxon>Actinomycetota</taxon>
        <taxon>Actinomycetes</taxon>
        <taxon>Catenulisporales</taxon>
        <taxon>Actinospicaceae</taxon>
        <taxon>Actinospica</taxon>
    </lineage>
</organism>
<dbReference type="InterPro" id="IPR027410">
    <property type="entry name" value="TCP-1-like_intermed_sf"/>
</dbReference>
<dbReference type="SUPFAM" id="SSF52029">
    <property type="entry name" value="GroEL apical domain-like"/>
    <property type="match status" value="1"/>
</dbReference>
<dbReference type="GO" id="GO:0042026">
    <property type="term" value="P:protein refolding"/>
    <property type="evidence" value="ECO:0007669"/>
    <property type="project" value="InterPro"/>
</dbReference>
<comment type="caution">
    <text evidence="6">The sequence shown here is derived from an EMBL/GenBank/DDBJ whole genome shotgun (WGS) entry which is preliminary data.</text>
</comment>
<dbReference type="SUPFAM" id="SSF54849">
    <property type="entry name" value="GroEL-intermediate domain like"/>
    <property type="match status" value="1"/>
</dbReference>
<dbReference type="GO" id="GO:0004197">
    <property type="term" value="F:cysteine-type endopeptidase activity"/>
    <property type="evidence" value="ECO:0007669"/>
    <property type="project" value="InterPro"/>
</dbReference>
<evidence type="ECO:0000256" key="4">
    <source>
        <dbReference type="RuleBase" id="RU000419"/>
    </source>
</evidence>
<comment type="function">
    <text evidence="4">Together with its co-chaperonin GroES, plays an essential role in assisting protein folding. The GroEL-GroES system forms a nano-cage that allows encapsulation of the non-native substrate proteins and provides a physical environment optimized to promote and accelerate protein folding.</text>
</comment>
<name>A0A941EL33_9ACTN</name>
<dbReference type="NCBIfam" id="NF047832">
    <property type="entry name" value="caspase_w_EACC1"/>
    <property type="match status" value="1"/>
</dbReference>
<dbReference type="PRINTS" id="PR00298">
    <property type="entry name" value="CHAPERONIN60"/>
</dbReference>
<keyword evidence="7" id="KW-1185">Reference proteome</keyword>
<comment type="similarity">
    <text evidence="1 3">Belongs to the chaperonin (HSP60) family.</text>
</comment>
<dbReference type="InterPro" id="IPR027413">
    <property type="entry name" value="GROEL-like_equatorial_sf"/>
</dbReference>
<dbReference type="GO" id="GO:0005524">
    <property type="term" value="F:ATP binding"/>
    <property type="evidence" value="ECO:0007669"/>
    <property type="project" value="InterPro"/>
</dbReference>
<comment type="subunit">
    <text evidence="4">Forms a cylinder of 14 subunits composed of two heptameric rings stacked back-to-back. Interacts with the co-chaperonin GroES.</text>
</comment>
<dbReference type="EMBL" id="JAGSOG010000023">
    <property type="protein sequence ID" value="MBR7833136.1"/>
    <property type="molecule type" value="Genomic_DNA"/>
</dbReference>
<dbReference type="InterPro" id="IPR001844">
    <property type="entry name" value="Cpn60/GroEL"/>
</dbReference>
<gene>
    <name evidence="6" type="ORF">KDL01_07665</name>
</gene>
<dbReference type="Gene3D" id="3.50.7.10">
    <property type="entry name" value="GroEL"/>
    <property type="match status" value="1"/>
</dbReference>
<dbReference type="InterPro" id="IPR027409">
    <property type="entry name" value="GroEL-like_apical_dom_sf"/>
</dbReference>
<evidence type="ECO:0000313" key="7">
    <source>
        <dbReference type="Proteomes" id="UP000675781"/>
    </source>
</evidence>
<protein>
    <recommendedName>
        <fullName evidence="4">60 kDa chaperonin</fullName>
    </recommendedName>
</protein>
<dbReference type="Pfam" id="PF00118">
    <property type="entry name" value="Cpn60_TCP1"/>
    <property type="match status" value="1"/>
</dbReference>
<evidence type="ECO:0000313" key="6">
    <source>
        <dbReference type="EMBL" id="MBR7833136.1"/>
    </source>
</evidence>
<evidence type="ECO:0000259" key="5">
    <source>
        <dbReference type="Pfam" id="PF00656"/>
    </source>
</evidence>
<evidence type="ECO:0000256" key="3">
    <source>
        <dbReference type="RuleBase" id="RU000418"/>
    </source>
</evidence>
<dbReference type="RefSeq" id="WP_212527661.1">
    <property type="nucleotide sequence ID" value="NZ_JAGSOG010000023.1"/>
</dbReference>
<dbReference type="PANTHER" id="PTHR45633">
    <property type="entry name" value="60 KDA HEAT SHOCK PROTEIN, MITOCHONDRIAL"/>
    <property type="match status" value="1"/>
</dbReference>
<evidence type="ECO:0000256" key="2">
    <source>
        <dbReference type="ARBA" id="ARBA00023186"/>
    </source>
</evidence>
<accession>A0A941EL33</accession>
<dbReference type="Pfam" id="PF00656">
    <property type="entry name" value="Peptidase_C14"/>
    <property type="match status" value="1"/>
</dbReference>
<dbReference type="GO" id="GO:0006508">
    <property type="term" value="P:proteolysis"/>
    <property type="evidence" value="ECO:0007669"/>
    <property type="project" value="InterPro"/>
</dbReference>
<feature type="domain" description="Peptidase C14 caspase" evidence="5">
    <location>
        <begin position="12"/>
        <end position="231"/>
    </location>
</feature>
<keyword evidence="2" id="KW-0143">Chaperone</keyword>
<dbReference type="SUPFAM" id="SSF48592">
    <property type="entry name" value="GroEL equatorial domain-like"/>
    <property type="match status" value="1"/>
</dbReference>
<reference evidence="6" key="1">
    <citation type="submission" date="2021-04" db="EMBL/GenBank/DDBJ databases">
        <title>Genome based classification of Actinospica acidithermotolerans sp. nov., an actinobacterium isolated from an Indonesian hot spring.</title>
        <authorList>
            <person name="Kusuma A.B."/>
            <person name="Putra K.E."/>
            <person name="Nafisah S."/>
            <person name="Loh J."/>
            <person name="Nouioui I."/>
            <person name="Goodfellow M."/>
        </authorList>
    </citation>
    <scope>NUCLEOTIDE SEQUENCE</scope>
    <source>
        <strain evidence="6">CSCA 57</strain>
    </source>
</reference>
<dbReference type="Gene3D" id="3.30.260.10">
    <property type="entry name" value="TCP-1-like chaperonin intermediate domain"/>
    <property type="match status" value="1"/>
</dbReference>
<dbReference type="SUPFAM" id="SSF52129">
    <property type="entry name" value="Caspase-like"/>
    <property type="match status" value="1"/>
</dbReference>